<name>D3F1Z0_CONWI</name>
<keyword evidence="2" id="KW-1185">Reference proteome</keyword>
<organism evidence="1 2">
    <name type="scientific">Conexibacter woesei (strain DSM 14684 / CCUG 47730 / CIP 108061 / JCM 11494 / NBRC 100937 / ID131577)</name>
    <dbReference type="NCBI Taxonomy" id="469383"/>
    <lineage>
        <taxon>Bacteria</taxon>
        <taxon>Bacillati</taxon>
        <taxon>Actinomycetota</taxon>
        <taxon>Thermoleophilia</taxon>
        <taxon>Solirubrobacterales</taxon>
        <taxon>Conexibacteraceae</taxon>
        <taxon>Conexibacter</taxon>
    </lineage>
</organism>
<proteinExistence type="predicted"/>
<dbReference type="EMBL" id="CP001854">
    <property type="protein sequence ID" value="ADB50165.1"/>
    <property type="molecule type" value="Genomic_DNA"/>
</dbReference>
<evidence type="ECO:0000313" key="2">
    <source>
        <dbReference type="Proteomes" id="UP000008229"/>
    </source>
</evidence>
<sequence length="474" mass="50018">MPLPEVIVRRGDRGAAELPADDVSTRFEAVVCERGPVEVPIEVRSVSQLRTRVGDHTGYSTLRAVESYFAEGGARAVLSRVVGPAHRTATLELRDDRAATVLTVRAEGPGSWYHGVRVTAASDTTSARMVTVDLDGAELVRGVCASALEAQDLINRSGYATATIGVGTWPPVASSTPQPLAGGDDDYAGIRDRQAVAALTAFDESLGAGSVCASGWTTVLMHTALADHAAATNRLARADMPDIADVATLATDAAAIRRLPNARYIQLLAGYPQITTAGVTIPVPPSGVHTGREAQADRENGAGPGQPCAWTFGEYATPVSVRTAWSRAQREQLLDAGITVIVQDARGEVYAEDAITAVDPIRYPQYAEVSAMRVTMAIHAQAKAVLRRHVKRTIDGRGHLAAVATGDLVAICADWYSRDALYGESSGDAFHASVVADTSPEVRPRLVGYLALRPSPSAHTIELTITQVAAGDTI</sequence>
<reference evidence="2" key="2">
    <citation type="submission" date="2010-01" db="EMBL/GenBank/DDBJ databases">
        <title>The complete genome of Conexibacter woesei DSM 14684.</title>
        <authorList>
            <consortium name="US DOE Joint Genome Institute (JGI-PGF)"/>
            <person name="Lucas S."/>
            <person name="Copeland A."/>
            <person name="Lapidus A."/>
            <person name="Glavina del Rio T."/>
            <person name="Dalin E."/>
            <person name="Tice H."/>
            <person name="Bruce D."/>
            <person name="Goodwin L."/>
            <person name="Pitluck S."/>
            <person name="Kyrpides N."/>
            <person name="Mavromatis K."/>
            <person name="Ivanova N."/>
            <person name="Mikhailova N."/>
            <person name="Chertkov O."/>
            <person name="Brettin T."/>
            <person name="Detter J.C."/>
            <person name="Han C."/>
            <person name="Larimer F."/>
            <person name="Land M."/>
            <person name="Hauser L."/>
            <person name="Markowitz V."/>
            <person name="Cheng J.-F."/>
            <person name="Hugenholtz P."/>
            <person name="Woyke T."/>
            <person name="Wu D."/>
            <person name="Pukall R."/>
            <person name="Steenblock K."/>
            <person name="Schneider S."/>
            <person name="Klenk H.-P."/>
            <person name="Eisen J.A."/>
        </authorList>
    </citation>
    <scope>NUCLEOTIDE SEQUENCE [LARGE SCALE GENOMIC DNA]</scope>
    <source>
        <strain evidence="2">DSM 14684 / CIP 108061 / JCM 11494 / NBRC 100937 / ID131577</strain>
    </source>
</reference>
<dbReference type="Proteomes" id="UP000008229">
    <property type="component" value="Chromosome"/>
</dbReference>
<accession>D3F1Z0</accession>
<dbReference type="STRING" id="469383.Cwoe_1738"/>
<dbReference type="RefSeq" id="WP_012933216.1">
    <property type="nucleotide sequence ID" value="NC_013739.1"/>
</dbReference>
<protein>
    <recommendedName>
        <fullName evidence="3">Tail sheath protein subtilisin-like domain-containing protein</fullName>
    </recommendedName>
</protein>
<evidence type="ECO:0000313" key="1">
    <source>
        <dbReference type="EMBL" id="ADB50165.1"/>
    </source>
</evidence>
<dbReference type="OrthoDB" id="9767864at2"/>
<dbReference type="HOGENOM" id="CLU_575840_0_0_11"/>
<evidence type="ECO:0008006" key="3">
    <source>
        <dbReference type="Google" id="ProtNLM"/>
    </source>
</evidence>
<dbReference type="eggNOG" id="COG3497">
    <property type="taxonomic scope" value="Bacteria"/>
</dbReference>
<dbReference type="AlphaFoldDB" id="D3F1Z0"/>
<gene>
    <name evidence="1" type="ordered locus">Cwoe_1738</name>
</gene>
<dbReference type="KEGG" id="cwo:Cwoe_1738"/>
<reference evidence="1 2" key="1">
    <citation type="journal article" date="2010" name="Stand. Genomic Sci.">
        <title>Complete genome sequence of Conexibacter woesei type strain (ID131577).</title>
        <authorList>
            <person name="Pukall R."/>
            <person name="Lapidus A."/>
            <person name="Glavina Del Rio T."/>
            <person name="Copeland A."/>
            <person name="Tice H."/>
            <person name="Cheng J.-F."/>
            <person name="Lucas S."/>
            <person name="Chen F."/>
            <person name="Nolan M."/>
            <person name="Bruce D."/>
            <person name="Goodwin L."/>
            <person name="Pitluck S."/>
            <person name="Mavromatis K."/>
            <person name="Ivanova N."/>
            <person name="Ovchinnikova G."/>
            <person name="Pati A."/>
            <person name="Chen A."/>
            <person name="Palaniappan K."/>
            <person name="Land M."/>
            <person name="Hauser L."/>
            <person name="Chang Y.-J."/>
            <person name="Jeffries C.D."/>
            <person name="Chain P."/>
            <person name="Meincke L."/>
            <person name="Sims D."/>
            <person name="Brettin T."/>
            <person name="Detter J.C."/>
            <person name="Rohde M."/>
            <person name="Goeker M."/>
            <person name="Bristow J."/>
            <person name="Eisen J.A."/>
            <person name="Markowitz V."/>
            <person name="Kyrpides N.C."/>
            <person name="Klenk H.-P."/>
            <person name="Hugenholtz P."/>
        </authorList>
    </citation>
    <scope>NUCLEOTIDE SEQUENCE [LARGE SCALE GENOMIC DNA]</scope>
    <source>
        <strain evidence="2">DSM 14684 / CIP 108061 / JCM 11494 / NBRC 100937 / ID131577</strain>
    </source>
</reference>